<dbReference type="AlphaFoldDB" id="W2MJB0"/>
<sequence>MAILEWAREEERHKHGQQERHVRSQKEAVAARPQPAESSECRIGVWQEVLRGSCKCAVRAACAACCVTVEA</sequence>
<dbReference type="Proteomes" id="UP000054532">
    <property type="component" value="Unassembled WGS sequence"/>
</dbReference>
<gene>
    <name evidence="2" type="ORF">L914_17547</name>
</gene>
<proteinExistence type="predicted"/>
<protein>
    <submittedName>
        <fullName evidence="2">Uncharacterized protein</fullName>
    </submittedName>
</protein>
<evidence type="ECO:0000256" key="1">
    <source>
        <dbReference type="SAM" id="MobiDB-lite"/>
    </source>
</evidence>
<evidence type="ECO:0000313" key="2">
    <source>
        <dbReference type="EMBL" id="ETM35574.1"/>
    </source>
</evidence>
<dbReference type="EMBL" id="KI695487">
    <property type="protein sequence ID" value="ETM35574.1"/>
    <property type="molecule type" value="Genomic_DNA"/>
</dbReference>
<reference evidence="2" key="1">
    <citation type="submission" date="2013-11" db="EMBL/GenBank/DDBJ databases">
        <title>The Genome Sequence of Phytophthora parasitica IAC_01/95.</title>
        <authorList>
            <consortium name="The Broad Institute Genomics Platform"/>
            <person name="Russ C."/>
            <person name="Tyler B."/>
            <person name="Panabieres F."/>
            <person name="Shan W."/>
            <person name="Tripathy S."/>
            <person name="Grunwald N."/>
            <person name="Machado M."/>
            <person name="Johnson C.S."/>
            <person name="Arredondo F."/>
            <person name="Hong C."/>
            <person name="Coffey M."/>
            <person name="Young S.K."/>
            <person name="Zeng Q."/>
            <person name="Gargeya S."/>
            <person name="Fitzgerald M."/>
            <person name="Abouelleil A."/>
            <person name="Alvarado L."/>
            <person name="Chapman S.B."/>
            <person name="Gainer-Dewar J."/>
            <person name="Goldberg J."/>
            <person name="Griggs A."/>
            <person name="Gujja S."/>
            <person name="Hansen M."/>
            <person name="Howarth C."/>
            <person name="Imamovic A."/>
            <person name="Ireland A."/>
            <person name="Larimer J."/>
            <person name="McCowan C."/>
            <person name="Murphy C."/>
            <person name="Pearson M."/>
            <person name="Poon T.W."/>
            <person name="Priest M."/>
            <person name="Roberts A."/>
            <person name="Saif S."/>
            <person name="Shea T."/>
            <person name="Sykes S."/>
            <person name="Wortman J."/>
            <person name="Nusbaum C."/>
            <person name="Birren B."/>
        </authorList>
    </citation>
    <scope>NUCLEOTIDE SEQUENCE [LARGE SCALE GENOMIC DNA]</scope>
    <source>
        <strain evidence="2">IAC_01/95</strain>
    </source>
</reference>
<feature type="compositionally biased region" description="Basic and acidic residues" evidence="1">
    <location>
        <begin position="1"/>
        <end position="26"/>
    </location>
</feature>
<name>W2MJB0_PHYNI</name>
<organism evidence="2">
    <name type="scientific">Phytophthora nicotianae</name>
    <name type="common">Potato buckeye rot agent</name>
    <name type="synonym">Phytophthora parasitica</name>
    <dbReference type="NCBI Taxonomy" id="4792"/>
    <lineage>
        <taxon>Eukaryota</taxon>
        <taxon>Sar</taxon>
        <taxon>Stramenopiles</taxon>
        <taxon>Oomycota</taxon>
        <taxon>Peronosporomycetes</taxon>
        <taxon>Peronosporales</taxon>
        <taxon>Peronosporaceae</taxon>
        <taxon>Phytophthora</taxon>
    </lineage>
</organism>
<accession>W2MJB0</accession>
<feature type="region of interest" description="Disordered" evidence="1">
    <location>
        <begin position="1"/>
        <end position="38"/>
    </location>
</feature>